<comment type="caution">
    <text evidence="3">The sequence shown here is derived from an EMBL/GenBank/DDBJ whole genome shotgun (WGS) entry which is preliminary data.</text>
</comment>
<evidence type="ECO:0000256" key="2">
    <source>
        <dbReference type="SAM" id="SignalP"/>
    </source>
</evidence>
<organism evidence="3 4">
    <name type="scientific">Peiella sedimenti</name>
    <dbReference type="NCBI Taxonomy" id="3061083"/>
    <lineage>
        <taxon>Bacteria</taxon>
        <taxon>Pseudomonadati</taxon>
        <taxon>Pseudomonadota</taxon>
        <taxon>Alphaproteobacteria</taxon>
        <taxon>Caulobacterales</taxon>
        <taxon>Caulobacteraceae</taxon>
        <taxon>Peiella</taxon>
    </lineage>
</organism>
<name>A0ABT8SJT7_9CAUL</name>
<evidence type="ECO:0000256" key="1">
    <source>
        <dbReference type="SAM" id="MobiDB-lite"/>
    </source>
</evidence>
<dbReference type="Proteomes" id="UP001169063">
    <property type="component" value="Unassembled WGS sequence"/>
</dbReference>
<feature type="chain" id="PRO_5045369985" evidence="2">
    <location>
        <begin position="22"/>
        <end position="222"/>
    </location>
</feature>
<dbReference type="Pfam" id="PF09923">
    <property type="entry name" value="DUF2155"/>
    <property type="match status" value="1"/>
</dbReference>
<dbReference type="EMBL" id="JAUKTR010000002">
    <property type="protein sequence ID" value="MDO1558838.1"/>
    <property type="molecule type" value="Genomic_DNA"/>
</dbReference>
<protein>
    <submittedName>
        <fullName evidence="3">DUF2155 domain-containing protein</fullName>
    </submittedName>
</protein>
<keyword evidence="4" id="KW-1185">Reference proteome</keyword>
<dbReference type="RefSeq" id="WP_302109273.1">
    <property type="nucleotide sequence ID" value="NZ_JAUKTR010000002.1"/>
</dbReference>
<feature type="signal peptide" evidence="2">
    <location>
        <begin position="1"/>
        <end position="21"/>
    </location>
</feature>
<evidence type="ECO:0000313" key="4">
    <source>
        <dbReference type="Proteomes" id="UP001169063"/>
    </source>
</evidence>
<accession>A0ABT8SJT7</accession>
<feature type="compositionally biased region" description="Low complexity" evidence="1">
    <location>
        <begin position="77"/>
        <end position="95"/>
    </location>
</feature>
<sequence>MTLRRAAIVAVSGLAVLGLMGAQEVELPPEPAPVQAPPLVPAPAPQPSRDPVAEALSGQQPASPQAQAQQESEDEAAAPAEAVEVAEADISPAPDTSDDEDEAAEPAARTRHQAAVIQALDKITAETIRFEARVGRPVSYKGLIFTLRACESTAADEPVNDAAAFLEISSQPREVSGRRPAPRQVFRGWMFAQAPAVNPLRHPVYDAWVISCRDARPSAPRG</sequence>
<feature type="compositionally biased region" description="Low complexity" evidence="1">
    <location>
        <begin position="59"/>
        <end position="70"/>
    </location>
</feature>
<gene>
    <name evidence="3" type="ORF">Q0812_05290</name>
</gene>
<feature type="compositionally biased region" description="Pro residues" evidence="1">
    <location>
        <begin position="28"/>
        <end position="48"/>
    </location>
</feature>
<proteinExistence type="predicted"/>
<feature type="region of interest" description="Disordered" evidence="1">
    <location>
        <begin position="28"/>
        <end position="111"/>
    </location>
</feature>
<reference evidence="3" key="1">
    <citation type="submission" date="2023-07" db="EMBL/GenBank/DDBJ databases">
        <title>Brevundimonas soil sp. nov., isolated from the soil of chemical plant.</title>
        <authorList>
            <person name="Wu N."/>
        </authorList>
    </citation>
    <scope>NUCLEOTIDE SEQUENCE</scope>
    <source>
        <strain evidence="3">XZ-24</strain>
    </source>
</reference>
<dbReference type="InterPro" id="IPR019225">
    <property type="entry name" value="DUF2155"/>
</dbReference>
<keyword evidence="2" id="KW-0732">Signal</keyword>
<evidence type="ECO:0000313" key="3">
    <source>
        <dbReference type="EMBL" id="MDO1558838.1"/>
    </source>
</evidence>